<dbReference type="AlphaFoldDB" id="A0A1H0BJK5"/>
<gene>
    <name evidence="5" type="ORF">SAMN05192554_1421</name>
</gene>
<reference evidence="5 6" key="1">
    <citation type="submission" date="2016-10" db="EMBL/GenBank/DDBJ databases">
        <authorList>
            <person name="de Groot N.N."/>
        </authorList>
    </citation>
    <scope>NUCLEOTIDE SEQUENCE [LARGE SCALE GENOMIC DNA]</scope>
    <source>
        <strain evidence="6">EB21,IBRC-M 10013,KCTC 4048</strain>
    </source>
</reference>
<sequence length="483" mass="52360">MLAFAVTGSSIAPTSGPPTEPDHGVNETTFDRLWSGDPDNGSIPADSSAMGELAAYVDIPFDAPPRAVDQWNEGDHAEFPETDWRTSAVPENTATSRGVFVRDAYVRTFAISPSTRAHLSPNETSLYVAPNGTVFATLDYRVDLPPSTNTSDERKTWSVLDTESEVALRIDNTTVDTVEGTATPTLTYAELNERPGTEHMLTVDAEITVTLEELVETRVEHCTDPDNESTCEEVWVRNATTHVETISVRDSTDVTAYELVASVRAVEYPNGDLGVGVTSPQPWQGFALENGSVSGSWGFYSARDSDWDTLERWQAWNHSITVVSPSVPLQVHAFPSPQSRGPETATEGSVDVLASDGHTAPAPSLPESIDLDVATGEFTSSDRIAVRDDGSSRKTPVVVHGLVRGVTVERSLGELDRVDLATRNLTVDVVEVSEDNVTLAVTLRDNETGAPISTDWTTGIVRVNGEPVQTNEHQYLTKHRQLA</sequence>
<protein>
    <submittedName>
        <fullName evidence="5">Uncharacterized protein</fullName>
    </submittedName>
</protein>
<dbReference type="Pfam" id="PF26591">
    <property type="entry name" value="DUF8186_C"/>
    <property type="match status" value="1"/>
</dbReference>
<evidence type="ECO:0000313" key="5">
    <source>
        <dbReference type="EMBL" id="SDN45807.1"/>
    </source>
</evidence>
<feature type="domain" description="DUF8186" evidence="2">
    <location>
        <begin position="78"/>
        <end position="257"/>
    </location>
</feature>
<evidence type="ECO:0000259" key="2">
    <source>
        <dbReference type="Pfam" id="PF26589"/>
    </source>
</evidence>
<dbReference type="Proteomes" id="UP000199370">
    <property type="component" value="Unassembled WGS sequence"/>
</dbReference>
<feature type="region of interest" description="Disordered" evidence="1">
    <location>
        <begin position="1"/>
        <end position="24"/>
    </location>
</feature>
<organism evidence="5 6">
    <name type="scientific">Haloarchaeobius iranensis</name>
    <dbReference type="NCBI Taxonomy" id="996166"/>
    <lineage>
        <taxon>Archaea</taxon>
        <taxon>Methanobacteriati</taxon>
        <taxon>Methanobacteriota</taxon>
        <taxon>Stenosarchaea group</taxon>
        <taxon>Halobacteria</taxon>
        <taxon>Halobacteriales</taxon>
        <taxon>Halorubellaceae</taxon>
        <taxon>Haloarchaeobius</taxon>
    </lineage>
</organism>
<dbReference type="InterPro" id="IPR058910">
    <property type="entry name" value="DUF8186_M"/>
</dbReference>
<dbReference type="InterPro" id="IPR058911">
    <property type="entry name" value="DUF8186_C"/>
</dbReference>
<evidence type="ECO:0000259" key="3">
    <source>
        <dbReference type="Pfam" id="PF26590"/>
    </source>
</evidence>
<dbReference type="Pfam" id="PF26590">
    <property type="entry name" value="DUF8186_M"/>
    <property type="match status" value="1"/>
</dbReference>
<evidence type="ECO:0000259" key="4">
    <source>
        <dbReference type="Pfam" id="PF26591"/>
    </source>
</evidence>
<feature type="domain" description="DUF8186" evidence="4">
    <location>
        <begin position="423"/>
        <end position="472"/>
    </location>
</feature>
<dbReference type="EMBL" id="FNIA01000042">
    <property type="protein sequence ID" value="SDN45807.1"/>
    <property type="molecule type" value="Genomic_DNA"/>
</dbReference>
<proteinExistence type="predicted"/>
<evidence type="ECO:0000313" key="6">
    <source>
        <dbReference type="Proteomes" id="UP000199370"/>
    </source>
</evidence>
<keyword evidence="6" id="KW-1185">Reference proteome</keyword>
<name>A0A1H0BJK5_9EURY</name>
<dbReference type="Pfam" id="PF26589">
    <property type="entry name" value="DUF8186"/>
    <property type="match status" value="1"/>
</dbReference>
<evidence type="ECO:0000256" key="1">
    <source>
        <dbReference type="SAM" id="MobiDB-lite"/>
    </source>
</evidence>
<dbReference type="InterPro" id="IPR058499">
    <property type="entry name" value="DUF8186"/>
</dbReference>
<accession>A0A1H0BJK5</accession>
<feature type="domain" description="DUF8186" evidence="3">
    <location>
        <begin position="261"/>
        <end position="409"/>
    </location>
</feature>